<feature type="domain" description="BTB" evidence="1">
    <location>
        <begin position="3"/>
        <end position="105"/>
    </location>
</feature>
<proteinExistence type="predicted"/>
<dbReference type="OMA" id="EITTRHR"/>
<dbReference type="Pfam" id="PF02214">
    <property type="entry name" value="BTB_2"/>
    <property type="match status" value="1"/>
</dbReference>
<evidence type="ECO:0000313" key="2">
    <source>
        <dbReference type="Proteomes" id="UP000694845"/>
    </source>
</evidence>
<protein>
    <submittedName>
        <fullName evidence="3">BTB/POZ domain-containing protein KCTD6-like</fullName>
    </submittedName>
</protein>
<dbReference type="Gene3D" id="3.30.710.10">
    <property type="entry name" value="Potassium Channel Kv1.1, Chain A"/>
    <property type="match status" value="1"/>
</dbReference>
<gene>
    <name evidence="3" type="primary">LOC110990541</name>
</gene>
<dbReference type="InterPro" id="IPR003131">
    <property type="entry name" value="T1-type_BTB"/>
</dbReference>
<dbReference type="PANTHER" id="PTHR14499">
    <property type="entry name" value="POTASSIUM CHANNEL TETRAMERIZATION DOMAIN-CONTAINING"/>
    <property type="match status" value="1"/>
</dbReference>
<dbReference type="AlphaFoldDB" id="A0A8B8A5P4"/>
<dbReference type="Proteomes" id="UP000694845">
    <property type="component" value="Unplaced"/>
</dbReference>
<dbReference type="PANTHER" id="PTHR14499:SF144">
    <property type="entry name" value="POTASSIUM CHANNEL TETRAMERISATION-TYPE BTB DOMAIN-CONTAINING PROTEIN"/>
    <property type="match status" value="1"/>
</dbReference>
<evidence type="ECO:0000259" key="1">
    <source>
        <dbReference type="SMART" id="SM00225"/>
    </source>
</evidence>
<sequence>MDGIVSLNVGGCLYATTLLTVTRYPDSMLGAMFSGELDPSRRDANGAFVIDGDGPVFRHILNFLRRGRLILPKDFQEWDLLESEADFYQLEALSEAVKAEKYRRFIPEDAIEENFEFIEISVCENLSYKYIGSEKYLKSSRDLTELLLERDILVSNISEHNRSDGRMQNTTYTIQARPDSGSDFQAEFERRKGSIFREITTRHRFKMKRRSYTTSPSGAKEFKWTFSKFKHL</sequence>
<dbReference type="KEGG" id="aplc:110990541"/>
<dbReference type="OrthoDB" id="2414723at2759"/>
<organism evidence="2 3">
    <name type="scientific">Acanthaster planci</name>
    <name type="common">Crown-of-thorns starfish</name>
    <dbReference type="NCBI Taxonomy" id="133434"/>
    <lineage>
        <taxon>Eukaryota</taxon>
        <taxon>Metazoa</taxon>
        <taxon>Echinodermata</taxon>
        <taxon>Eleutherozoa</taxon>
        <taxon>Asterozoa</taxon>
        <taxon>Asteroidea</taxon>
        <taxon>Valvatacea</taxon>
        <taxon>Valvatida</taxon>
        <taxon>Acanthasteridae</taxon>
        <taxon>Acanthaster</taxon>
    </lineage>
</organism>
<reference evidence="3" key="1">
    <citation type="submission" date="2025-08" db="UniProtKB">
        <authorList>
            <consortium name="RefSeq"/>
        </authorList>
    </citation>
    <scope>IDENTIFICATION</scope>
</reference>
<dbReference type="SMART" id="SM00225">
    <property type="entry name" value="BTB"/>
    <property type="match status" value="1"/>
</dbReference>
<keyword evidence="2" id="KW-1185">Reference proteome</keyword>
<name>A0A8B8A5P4_ACAPL</name>
<dbReference type="RefSeq" id="XP_022111281.1">
    <property type="nucleotide sequence ID" value="XM_022255589.1"/>
</dbReference>
<accession>A0A8B8A5P4</accession>
<dbReference type="GeneID" id="110990541"/>
<evidence type="ECO:0000313" key="3">
    <source>
        <dbReference type="RefSeq" id="XP_022111281.1"/>
    </source>
</evidence>
<dbReference type="InterPro" id="IPR011333">
    <property type="entry name" value="SKP1/BTB/POZ_sf"/>
</dbReference>
<dbReference type="InterPro" id="IPR000210">
    <property type="entry name" value="BTB/POZ_dom"/>
</dbReference>
<dbReference type="GO" id="GO:0051260">
    <property type="term" value="P:protein homooligomerization"/>
    <property type="evidence" value="ECO:0007669"/>
    <property type="project" value="InterPro"/>
</dbReference>
<dbReference type="SUPFAM" id="SSF54695">
    <property type="entry name" value="POZ domain"/>
    <property type="match status" value="1"/>
</dbReference>